<evidence type="ECO:0000313" key="2">
    <source>
        <dbReference type="EMBL" id="GGK48293.1"/>
    </source>
</evidence>
<reference evidence="2" key="1">
    <citation type="journal article" date="2014" name="Int. J. Syst. Evol. Microbiol.">
        <title>Complete genome sequence of Corynebacterium casei LMG S-19264T (=DSM 44701T), isolated from a smear-ripened cheese.</title>
        <authorList>
            <consortium name="US DOE Joint Genome Institute (JGI-PGF)"/>
            <person name="Walter F."/>
            <person name="Albersmeier A."/>
            <person name="Kalinowski J."/>
            <person name="Ruckert C."/>
        </authorList>
    </citation>
    <scope>NUCLEOTIDE SEQUENCE</scope>
    <source>
        <strain evidence="2">JCM 3035</strain>
    </source>
</reference>
<dbReference type="GO" id="GO:0003824">
    <property type="term" value="F:catalytic activity"/>
    <property type="evidence" value="ECO:0007669"/>
    <property type="project" value="UniProtKB-ARBA"/>
</dbReference>
<dbReference type="SUPFAM" id="SSF53474">
    <property type="entry name" value="alpha/beta-Hydrolases"/>
    <property type="match status" value="1"/>
</dbReference>
<dbReference type="InterPro" id="IPR050266">
    <property type="entry name" value="AB_hydrolase_sf"/>
</dbReference>
<dbReference type="EMBL" id="BMPQ01000001">
    <property type="protein sequence ID" value="GGK48293.1"/>
    <property type="molecule type" value="Genomic_DNA"/>
</dbReference>
<protein>
    <submittedName>
        <fullName evidence="2">3-oxoadipate enol-lactonase</fullName>
    </submittedName>
</protein>
<comment type="caution">
    <text evidence="2">The sequence shown here is derived from an EMBL/GenBank/DDBJ whole genome shotgun (WGS) entry which is preliminary data.</text>
</comment>
<proteinExistence type="predicted"/>
<gene>
    <name evidence="2" type="primary">pcaD</name>
    <name evidence="2" type="ORF">GCM10010094_05590</name>
</gene>
<feature type="domain" description="AB hydrolase-1" evidence="1">
    <location>
        <begin position="5"/>
        <end position="99"/>
    </location>
</feature>
<name>A0A917V7S3_9ACTN</name>
<dbReference type="AlphaFoldDB" id="A0A917V7S3"/>
<dbReference type="InterPro" id="IPR000073">
    <property type="entry name" value="AB_hydrolase_1"/>
</dbReference>
<evidence type="ECO:0000313" key="3">
    <source>
        <dbReference type="Proteomes" id="UP000637788"/>
    </source>
</evidence>
<dbReference type="Pfam" id="PF00561">
    <property type="entry name" value="Abhydrolase_1"/>
    <property type="match status" value="1"/>
</dbReference>
<sequence length="209" mass="22955">MGEWDDLTARLLADGHRVVRYDGRGHAASTRRPRDMTRASCVADAVAVIEHLSLPPVMLVGQSLGGHTAFLTAAAHPHLIDTLILIEAGPSGPSPNLPTEIGSWLDKSPVPFVDRDMMVAAVAELAECSYWAEWEQVRCPTFVVRGAQGTMPASEMAEMRTRRLTATATATETEVIQDAGHDVHLDQPRLLYEAVRGFLARARHERRTR</sequence>
<accession>A0A917V7S3</accession>
<dbReference type="PANTHER" id="PTHR43798:SF33">
    <property type="entry name" value="HYDROLASE, PUTATIVE (AFU_ORTHOLOGUE AFUA_2G14860)-RELATED"/>
    <property type="match status" value="1"/>
</dbReference>
<dbReference type="Proteomes" id="UP000637788">
    <property type="component" value="Unassembled WGS sequence"/>
</dbReference>
<dbReference type="Gene3D" id="3.40.50.1820">
    <property type="entry name" value="alpha/beta hydrolase"/>
    <property type="match status" value="2"/>
</dbReference>
<evidence type="ECO:0000259" key="1">
    <source>
        <dbReference type="Pfam" id="PF00561"/>
    </source>
</evidence>
<dbReference type="PRINTS" id="PR00111">
    <property type="entry name" value="ABHYDROLASE"/>
</dbReference>
<dbReference type="GO" id="GO:0016020">
    <property type="term" value="C:membrane"/>
    <property type="evidence" value="ECO:0007669"/>
    <property type="project" value="TreeGrafter"/>
</dbReference>
<dbReference type="PANTHER" id="PTHR43798">
    <property type="entry name" value="MONOACYLGLYCEROL LIPASE"/>
    <property type="match status" value="1"/>
</dbReference>
<organism evidence="2 3">
    <name type="scientific">Streptomyces flaveus</name>
    <dbReference type="NCBI Taxonomy" id="66370"/>
    <lineage>
        <taxon>Bacteria</taxon>
        <taxon>Bacillati</taxon>
        <taxon>Actinomycetota</taxon>
        <taxon>Actinomycetes</taxon>
        <taxon>Kitasatosporales</taxon>
        <taxon>Streptomycetaceae</taxon>
        <taxon>Streptomyces</taxon>
        <taxon>Streptomyces aurantiacus group</taxon>
    </lineage>
</organism>
<dbReference type="InterPro" id="IPR029058">
    <property type="entry name" value="AB_hydrolase_fold"/>
</dbReference>
<keyword evidence="3" id="KW-1185">Reference proteome</keyword>
<reference evidence="2" key="2">
    <citation type="submission" date="2020-09" db="EMBL/GenBank/DDBJ databases">
        <authorList>
            <person name="Sun Q."/>
            <person name="Ohkuma M."/>
        </authorList>
    </citation>
    <scope>NUCLEOTIDE SEQUENCE</scope>
    <source>
        <strain evidence="2">JCM 3035</strain>
    </source>
</reference>